<evidence type="ECO:0000313" key="2">
    <source>
        <dbReference type="Proteomes" id="UP000649799"/>
    </source>
</evidence>
<organism evidence="1 2">
    <name type="scientific">Cyclobacterium plantarum</name>
    <dbReference type="NCBI Taxonomy" id="2716263"/>
    <lineage>
        <taxon>Bacteria</taxon>
        <taxon>Pseudomonadati</taxon>
        <taxon>Bacteroidota</taxon>
        <taxon>Cytophagia</taxon>
        <taxon>Cytophagales</taxon>
        <taxon>Cyclobacteriaceae</taxon>
        <taxon>Cyclobacterium</taxon>
    </lineage>
</organism>
<evidence type="ECO:0000313" key="1">
    <source>
        <dbReference type="EMBL" id="NHE55660.1"/>
    </source>
</evidence>
<keyword evidence="2" id="KW-1185">Reference proteome</keyword>
<name>A0ABX0H2K3_9BACT</name>
<gene>
    <name evidence="1" type="ORF">G9Q97_02405</name>
</gene>
<dbReference type="Proteomes" id="UP000649799">
    <property type="component" value="Unassembled WGS sequence"/>
</dbReference>
<reference evidence="1 2" key="1">
    <citation type="submission" date="2020-03" db="EMBL/GenBank/DDBJ databases">
        <title>Cyclobacterium plantarum sp. nov., a marine bacterium isolated from a coastal-marine wetland.</title>
        <authorList>
            <person name="Sanchez-Porro C."/>
            <person name="Ventosa A."/>
            <person name="Amoozegar M."/>
        </authorList>
    </citation>
    <scope>NUCLEOTIDE SEQUENCE [LARGE SCALE GENOMIC DNA]</scope>
    <source>
        <strain evidence="1 2">GBPx2</strain>
    </source>
</reference>
<dbReference type="EMBL" id="JAANYN010000001">
    <property type="protein sequence ID" value="NHE55660.1"/>
    <property type="molecule type" value="Genomic_DNA"/>
</dbReference>
<proteinExistence type="predicted"/>
<accession>A0ABX0H2K3</accession>
<comment type="caution">
    <text evidence="1">The sequence shown here is derived from an EMBL/GenBank/DDBJ whole genome shotgun (WGS) entry which is preliminary data.</text>
</comment>
<protein>
    <submittedName>
        <fullName evidence="1">Uncharacterized protein</fullName>
    </submittedName>
</protein>
<dbReference type="RefSeq" id="WP_166142755.1">
    <property type="nucleotide sequence ID" value="NZ_JAANYN010000001.1"/>
</dbReference>
<sequence length="153" mass="17744">MHPYIPHLLDDIARSHRDRDSLKREPLQSMEEEFEAMERWLSEEPTTTFGHYCGLKSVDFPPAKQLSDADMELVLQAFKKMMFSWNLDIDLPKALPLSIAYTMTVDTLNQKTSIVNEGFMSFDYCSGSPEECIFKEYCSCLKYIDDFSADEDE</sequence>